<dbReference type="AlphaFoldDB" id="A0A3D0ZNL6"/>
<protein>
    <submittedName>
        <fullName evidence="3">Uncharacterized protein</fullName>
    </submittedName>
</protein>
<evidence type="ECO:0000256" key="2">
    <source>
        <dbReference type="SAM" id="Phobius"/>
    </source>
</evidence>
<evidence type="ECO:0000256" key="1">
    <source>
        <dbReference type="SAM" id="MobiDB-lite"/>
    </source>
</evidence>
<name>A0A3D0ZNL6_UNCKA</name>
<feature type="region of interest" description="Disordered" evidence="1">
    <location>
        <begin position="408"/>
        <end position="428"/>
    </location>
</feature>
<dbReference type="Proteomes" id="UP000263336">
    <property type="component" value="Unassembled WGS sequence"/>
</dbReference>
<feature type="transmembrane region" description="Helical" evidence="2">
    <location>
        <begin position="41"/>
        <end position="64"/>
    </location>
</feature>
<feature type="compositionally biased region" description="Acidic residues" evidence="1">
    <location>
        <begin position="408"/>
        <end position="417"/>
    </location>
</feature>
<gene>
    <name evidence="3" type="ORF">DEP93_00175</name>
</gene>
<sequence length="428" mass="49010">MGKTGAGKIFIKWKFFRRNRLNKRRYKSNYRKEEIMESNKVGPAIVLFSLTLCATFGFFVFAMNMLGVDVPFLSEVVLPQGRTIFMYFVSLVATTIISQFFAFWFANRVKRTLFKLFDKGWLPEAGKTDTYRTAPGERLEKVVPQSYLGTVVWEMATLKVPSVFLASIVTGGLTLLVTSLLGKPQLLLSLVLIVLVNSVAIAWSYCLKEWRRLHLKLVIFTTVVKYVTVETNFFDLLFGSGSRPEISTTPMSEILEKQVSADPQRFDPSIKTSWLRDRYTAWLSKKKNIRTLFLRSKSNEAQDTITWVDHGSGLIRLLDNLSRKSIMLSERQRFIDQEVIKMEVGKPDDDNWSRGHTEEAARLYTERFMKVNEPQKTYDLHRVEDPGFYDEEGDLLEEPAAVISGDIAADDEPEDVDVSSYFSRNGDA</sequence>
<feature type="transmembrane region" description="Helical" evidence="2">
    <location>
        <begin position="84"/>
        <end position="106"/>
    </location>
</feature>
<proteinExistence type="predicted"/>
<reference evidence="3 4" key="1">
    <citation type="journal article" date="2018" name="Nat. Biotechnol.">
        <title>A standardized bacterial taxonomy based on genome phylogeny substantially revises the tree of life.</title>
        <authorList>
            <person name="Parks D.H."/>
            <person name="Chuvochina M."/>
            <person name="Waite D.W."/>
            <person name="Rinke C."/>
            <person name="Skarshewski A."/>
            <person name="Chaumeil P.A."/>
            <person name="Hugenholtz P."/>
        </authorList>
    </citation>
    <scope>NUCLEOTIDE SEQUENCE [LARGE SCALE GENOMIC DNA]</scope>
    <source>
        <strain evidence="3">UBA11701</strain>
    </source>
</reference>
<evidence type="ECO:0000313" key="4">
    <source>
        <dbReference type="Proteomes" id="UP000263336"/>
    </source>
</evidence>
<feature type="transmembrane region" description="Helical" evidence="2">
    <location>
        <begin position="163"/>
        <end position="181"/>
    </location>
</feature>
<comment type="caution">
    <text evidence="3">The sequence shown here is derived from an EMBL/GenBank/DDBJ whole genome shotgun (WGS) entry which is preliminary data.</text>
</comment>
<feature type="transmembrane region" description="Helical" evidence="2">
    <location>
        <begin position="187"/>
        <end position="207"/>
    </location>
</feature>
<keyword evidence="2" id="KW-0812">Transmembrane</keyword>
<accession>A0A3D0ZNL6</accession>
<dbReference type="EMBL" id="DOZN01000002">
    <property type="protein sequence ID" value="HCC41875.1"/>
    <property type="molecule type" value="Genomic_DNA"/>
</dbReference>
<evidence type="ECO:0000313" key="3">
    <source>
        <dbReference type="EMBL" id="HCC41875.1"/>
    </source>
</evidence>
<organism evidence="3 4">
    <name type="scientific">candidate division WWE3 bacterium</name>
    <dbReference type="NCBI Taxonomy" id="2053526"/>
    <lineage>
        <taxon>Bacteria</taxon>
        <taxon>Katanobacteria</taxon>
    </lineage>
</organism>
<keyword evidence="2" id="KW-0472">Membrane</keyword>
<keyword evidence="2" id="KW-1133">Transmembrane helix</keyword>